<keyword evidence="1" id="KW-0472">Membrane</keyword>
<keyword evidence="1" id="KW-0812">Transmembrane</keyword>
<dbReference type="RefSeq" id="WP_380024477.1">
    <property type="nucleotide sequence ID" value="NZ_JBHSHC010000024.1"/>
</dbReference>
<dbReference type="Gene3D" id="1.10.287.910">
    <property type="entry name" value="bacterial mercury transporter, merf"/>
    <property type="match status" value="1"/>
</dbReference>
<protein>
    <submittedName>
        <fullName evidence="2">Mercuric transport protein MerT</fullName>
    </submittedName>
</protein>
<dbReference type="PROSITE" id="PS51257">
    <property type="entry name" value="PROKAR_LIPOPROTEIN"/>
    <property type="match status" value="1"/>
</dbReference>
<name>A0ABV9Q1L6_9BACL</name>
<reference evidence="3" key="1">
    <citation type="journal article" date="2019" name="Int. J. Syst. Evol. Microbiol.">
        <title>The Global Catalogue of Microorganisms (GCM) 10K type strain sequencing project: providing services to taxonomists for standard genome sequencing and annotation.</title>
        <authorList>
            <consortium name="The Broad Institute Genomics Platform"/>
            <consortium name="The Broad Institute Genome Sequencing Center for Infectious Disease"/>
            <person name="Wu L."/>
            <person name="Ma J."/>
        </authorList>
    </citation>
    <scope>NUCLEOTIDE SEQUENCE [LARGE SCALE GENOMIC DNA]</scope>
    <source>
        <strain evidence="3">WYCCWR 12678</strain>
    </source>
</reference>
<feature type="transmembrane region" description="Helical" evidence="1">
    <location>
        <begin position="46"/>
        <end position="67"/>
    </location>
</feature>
<evidence type="ECO:0000313" key="3">
    <source>
        <dbReference type="Proteomes" id="UP001596002"/>
    </source>
</evidence>
<feature type="transmembrane region" description="Helical" evidence="1">
    <location>
        <begin position="79"/>
        <end position="98"/>
    </location>
</feature>
<evidence type="ECO:0000313" key="2">
    <source>
        <dbReference type="EMBL" id="MFC4766580.1"/>
    </source>
</evidence>
<keyword evidence="3" id="KW-1185">Reference proteome</keyword>
<organism evidence="2 3">
    <name type="scientific">Effusibacillus consociatus</name>
    <dbReference type="NCBI Taxonomy" id="1117041"/>
    <lineage>
        <taxon>Bacteria</taxon>
        <taxon>Bacillati</taxon>
        <taxon>Bacillota</taxon>
        <taxon>Bacilli</taxon>
        <taxon>Bacillales</taxon>
        <taxon>Alicyclobacillaceae</taxon>
        <taxon>Effusibacillus</taxon>
    </lineage>
</organism>
<keyword evidence="1" id="KW-1133">Transmembrane helix</keyword>
<dbReference type="NCBIfam" id="NF033560">
    <property type="entry name" value="merT_RC607"/>
    <property type="match status" value="1"/>
</dbReference>
<feature type="transmembrane region" description="Helical" evidence="1">
    <location>
        <begin position="12"/>
        <end position="34"/>
    </location>
</feature>
<evidence type="ECO:0000256" key="1">
    <source>
        <dbReference type="SAM" id="Phobius"/>
    </source>
</evidence>
<comment type="caution">
    <text evidence="2">The sequence shown here is derived from an EMBL/GenBank/DDBJ whole genome shotgun (WGS) entry which is preliminary data.</text>
</comment>
<dbReference type="Proteomes" id="UP001596002">
    <property type="component" value="Unassembled WGS sequence"/>
</dbReference>
<dbReference type="EMBL" id="JBHSHC010000024">
    <property type="protein sequence ID" value="MFC4766580.1"/>
    <property type="molecule type" value="Genomic_DNA"/>
</dbReference>
<gene>
    <name evidence="2" type="primary">merT</name>
    <name evidence="2" type="ORF">ACFO8Q_04200</name>
</gene>
<sequence length="103" mass="11342">MNLREKLTSCGAVFSAFLMSGCCLGPLILIPLGLSGLAGTLAIFSIKYQLFLKIMTLLFLGVSFYLVYGRKRKTKSTVITLWTTTVLVLGSFLFLELVERGLI</sequence>
<proteinExistence type="predicted"/>
<accession>A0ABV9Q1L6</accession>